<gene>
    <name evidence="3" type="ORF">DW352_01390</name>
</gene>
<dbReference type="EMBL" id="CP031417">
    <property type="protein sequence ID" value="AXK79285.1"/>
    <property type="molecule type" value="Genomic_DNA"/>
</dbReference>
<protein>
    <submittedName>
        <fullName evidence="3">SH3 domain-containing protein</fullName>
    </submittedName>
</protein>
<organism evidence="3 4">
    <name type="scientific">Pseudolabrys taiwanensis</name>
    <dbReference type="NCBI Taxonomy" id="331696"/>
    <lineage>
        <taxon>Bacteria</taxon>
        <taxon>Pseudomonadati</taxon>
        <taxon>Pseudomonadota</taxon>
        <taxon>Alphaproteobacteria</taxon>
        <taxon>Hyphomicrobiales</taxon>
        <taxon>Xanthobacteraceae</taxon>
        <taxon>Pseudolabrys</taxon>
    </lineage>
</organism>
<dbReference type="KEGG" id="ptaw:DW352_01390"/>
<feature type="domain" description="SH3b" evidence="2">
    <location>
        <begin position="22"/>
        <end position="83"/>
    </location>
</feature>
<keyword evidence="4" id="KW-1185">Reference proteome</keyword>
<evidence type="ECO:0000313" key="4">
    <source>
        <dbReference type="Proteomes" id="UP000254889"/>
    </source>
</evidence>
<dbReference type="OrthoDB" id="8457065at2"/>
<proteinExistence type="predicted"/>
<dbReference type="Proteomes" id="UP000254889">
    <property type="component" value="Chromosome"/>
</dbReference>
<reference evidence="3 4" key="1">
    <citation type="submission" date="2018-07" db="EMBL/GenBank/DDBJ databases">
        <authorList>
            <person name="Quirk P.G."/>
            <person name="Krulwich T.A."/>
        </authorList>
    </citation>
    <scope>NUCLEOTIDE SEQUENCE [LARGE SCALE GENOMIC DNA]</scope>
    <source>
        <strain evidence="3 4">CC-BB4</strain>
    </source>
</reference>
<dbReference type="InterPro" id="IPR003646">
    <property type="entry name" value="SH3-like_bac-type"/>
</dbReference>
<dbReference type="SMART" id="SM00287">
    <property type="entry name" value="SH3b"/>
    <property type="match status" value="1"/>
</dbReference>
<name>A0A345ZQT8_9HYPH</name>
<evidence type="ECO:0000256" key="1">
    <source>
        <dbReference type="SAM" id="SignalP"/>
    </source>
</evidence>
<keyword evidence="1" id="KW-0732">Signal</keyword>
<dbReference type="Gene3D" id="2.30.30.40">
    <property type="entry name" value="SH3 Domains"/>
    <property type="match status" value="1"/>
</dbReference>
<feature type="chain" id="PRO_5016864164" evidence="1">
    <location>
        <begin position="23"/>
        <end position="130"/>
    </location>
</feature>
<feature type="signal peptide" evidence="1">
    <location>
        <begin position="1"/>
        <end position="22"/>
    </location>
</feature>
<dbReference type="RefSeq" id="WP_115687826.1">
    <property type="nucleotide sequence ID" value="NZ_CP031417.1"/>
</dbReference>
<evidence type="ECO:0000313" key="3">
    <source>
        <dbReference type="EMBL" id="AXK79285.1"/>
    </source>
</evidence>
<evidence type="ECO:0000259" key="2">
    <source>
        <dbReference type="SMART" id="SM00287"/>
    </source>
</evidence>
<accession>A0A345ZQT8</accession>
<sequence>MQLKHFSLAAGLFLASAGAAAAAPAVVTGDLNLRAGPGTNYAVVNTMPAGASVNVLGCRGSWCRVAWGGTRGFASRSYLDGMSPVYAAEPPPVIVAPPPMVGFGVGWGGGWHRGWHGGHHHRHHGWHHRR</sequence>
<dbReference type="Pfam" id="PF08239">
    <property type="entry name" value="SH3_3"/>
    <property type="match status" value="1"/>
</dbReference>
<dbReference type="AlphaFoldDB" id="A0A345ZQT8"/>